<dbReference type="Proteomes" id="UP000618926">
    <property type="component" value="Unassembled WGS sequence"/>
</dbReference>
<dbReference type="Gene3D" id="2.40.10.120">
    <property type="match status" value="1"/>
</dbReference>
<evidence type="ECO:0000313" key="1">
    <source>
        <dbReference type="EMBL" id="MBE2889755.1"/>
    </source>
</evidence>
<protein>
    <submittedName>
        <fullName evidence="1">Trypsin-like peptidase domain-containing protein</fullName>
    </submittedName>
</protein>
<organism evidence="1 2">
    <name type="scientific">Geobacter anodireducens</name>
    <dbReference type="NCBI Taxonomy" id="1340425"/>
    <lineage>
        <taxon>Bacteria</taxon>
        <taxon>Pseudomonadati</taxon>
        <taxon>Thermodesulfobacteriota</taxon>
        <taxon>Desulfuromonadia</taxon>
        <taxon>Geobacterales</taxon>
        <taxon>Geobacteraceae</taxon>
        <taxon>Geobacter</taxon>
    </lineage>
</organism>
<evidence type="ECO:0000313" key="2">
    <source>
        <dbReference type="Proteomes" id="UP000618926"/>
    </source>
</evidence>
<comment type="caution">
    <text evidence="1">The sequence shown here is derived from an EMBL/GenBank/DDBJ whole genome shotgun (WGS) entry which is preliminary data.</text>
</comment>
<dbReference type="RefSeq" id="WP_192906050.1">
    <property type="nucleotide sequence ID" value="NZ_JADBFD010000049.1"/>
</dbReference>
<gene>
    <name evidence="1" type="ORF">IIE05_17500</name>
</gene>
<dbReference type="InterPro" id="IPR009003">
    <property type="entry name" value="Peptidase_S1_PA"/>
</dbReference>
<dbReference type="EMBL" id="JADBFD010000049">
    <property type="protein sequence ID" value="MBE2889755.1"/>
    <property type="molecule type" value="Genomic_DNA"/>
</dbReference>
<proteinExistence type="predicted"/>
<dbReference type="SUPFAM" id="SSF50494">
    <property type="entry name" value="Trypsin-like serine proteases"/>
    <property type="match status" value="1"/>
</dbReference>
<accession>A0ABR9NZP8</accession>
<reference evidence="1 2" key="1">
    <citation type="submission" date="2020-10" db="EMBL/GenBank/DDBJ databases">
        <title>Investigation of anaerobic biodegradation of phenanthrene by a sulfate-dependent Geobacter anodireducens strain PheS2.</title>
        <authorList>
            <person name="Zhang Z."/>
        </authorList>
    </citation>
    <scope>NUCLEOTIDE SEQUENCE [LARGE SCALE GENOMIC DNA]</scope>
    <source>
        <strain evidence="1 2">PheS2</strain>
    </source>
</reference>
<sequence length="187" mass="20537">MLYDLYNEISNACCIITVFLGAEKISQGTGFSFLATGEIMTAAHVVTGRYPIRQRDANDPELKIFAKFPSYPVTEYKVGLCCITIKVPGFLEDVQIDMAILAPMTKATEFPHIRVQTAPPKLGEEVFIAGYSDELKLPFDVDKLLDKKITGATDFINAMNNGYMADMTGPLIKRAVVCSAPGTLDTR</sequence>
<keyword evidence="2" id="KW-1185">Reference proteome</keyword>
<name>A0ABR9NZP8_9BACT</name>